<protein>
    <recommendedName>
        <fullName evidence="3">SnoaL-like domain-containing protein</fullName>
    </recommendedName>
</protein>
<dbReference type="SUPFAM" id="SSF54427">
    <property type="entry name" value="NTF2-like"/>
    <property type="match status" value="1"/>
</dbReference>
<dbReference type="InterPro" id="IPR032710">
    <property type="entry name" value="NTF2-like_dom_sf"/>
</dbReference>
<proteinExistence type="predicted"/>
<dbReference type="AlphaFoldDB" id="A0AAW9TSJ9"/>
<comment type="caution">
    <text evidence="1">The sequence shown here is derived from an EMBL/GenBank/DDBJ whole genome shotgun (WGS) entry which is preliminary data.</text>
</comment>
<dbReference type="EMBL" id="WISR01000164">
    <property type="protein sequence ID" value="MQW35125.1"/>
    <property type="molecule type" value="Genomic_DNA"/>
</dbReference>
<sequence length="188" mass="21860">MTIEHGIWPVKIDIYEKNFNTGQKCMRNPFQNPFPESDTARHSIWEMLVSRDIDAFLAADWSMVADDFVEESFIGIDGRRETNPDKWRLTFPSLAVYRDEWLRQARDFAGQSFAEDPREAIFTTTTLEDIEVDGELALARKKFDGGLKKADGTFDVMKWQTVYYCRLHRGRWKICGFTGYLPNPMGLN</sequence>
<accession>A0AAW9TSJ9</accession>
<name>A0AAW9TSJ9_RHIML</name>
<gene>
    <name evidence="1" type="ORF">GHK53_20650</name>
</gene>
<evidence type="ECO:0008006" key="3">
    <source>
        <dbReference type="Google" id="ProtNLM"/>
    </source>
</evidence>
<dbReference type="Proteomes" id="UP000429484">
    <property type="component" value="Unassembled WGS sequence"/>
</dbReference>
<organism evidence="1 2">
    <name type="scientific">Rhizobium meliloti</name>
    <name type="common">Ensifer meliloti</name>
    <name type="synonym">Sinorhizobium meliloti</name>
    <dbReference type="NCBI Taxonomy" id="382"/>
    <lineage>
        <taxon>Bacteria</taxon>
        <taxon>Pseudomonadati</taxon>
        <taxon>Pseudomonadota</taxon>
        <taxon>Alphaproteobacteria</taxon>
        <taxon>Hyphomicrobiales</taxon>
        <taxon>Rhizobiaceae</taxon>
        <taxon>Sinorhizobium/Ensifer group</taxon>
        <taxon>Sinorhizobium</taxon>
    </lineage>
</organism>
<evidence type="ECO:0000313" key="1">
    <source>
        <dbReference type="EMBL" id="MQW35125.1"/>
    </source>
</evidence>
<reference evidence="1 2" key="1">
    <citation type="journal article" date="2013" name="Genome Biol.">
        <title>Comparative genomics of the core and accessory genomes of 48 Sinorhizobium strains comprising five genospecies.</title>
        <authorList>
            <person name="Sugawara M."/>
            <person name="Epstein B."/>
            <person name="Badgley B.D."/>
            <person name="Unno T."/>
            <person name="Xu L."/>
            <person name="Reese J."/>
            <person name="Gyaneshwar P."/>
            <person name="Denny R."/>
            <person name="Mudge J."/>
            <person name="Bharti A.K."/>
            <person name="Farmer A.D."/>
            <person name="May G.D."/>
            <person name="Woodward J.E."/>
            <person name="Medigue C."/>
            <person name="Vallenet D."/>
            <person name="Lajus A."/>
            <person name="Rouy Z."/>
            <person name="Martinez-Vaz B."/>
            <person name="Tiffin P."/>
            <person name="Young N.D."/>
            <person name="Sadowsky M.J."/>
        </authorList>
    </citation>
    <scope>NUCLEOTIDE SEQUENCE [LARGE SCALE GENOMIC DNA]</scope>
    <source>
        <strain evidence="1 2">N6B1</strain>
    </source>
</reference>
<evidence type="ECO:0000313" key="2">
    <source>
        <dbReference type="Proteomes" id="UP000429484"/>
    </source>
</evidence>